<reference evidence="3 4" key="1">
    <citation type="submission" date="2018-07" db="EMBL/GenBank/DDBJ databases">
        <title>Corallincola holothuriorum sp. nov., a new facultative anaerobe isolated from sea cucumber Apostichopus japonicus.</title>
        <authorList>
            <person name="Xia H."/>
        </authorList>
    </citation>
    <scope>NUCLEOTIDE SEQUENCE [LARGE SCALE GENOMIC DNA]</scope>
    <source>
        <strain evidence="3 4">C4</strain>
    </source>
</reference>
<dbReference type="Proteomes" id="UP000252558">
    <property type="component" value="Unassembled WGS sequence"/>
</dbReference>
<proteinExistence type="predicted"/>
<dbReference type="EMBL" id="QPID01000001">
    <property type="protein sequence ID" value="RCU52953.1"/>
    <property type="molecule type" value="Genomic_DNA"/>
</dbReference>
<evidence type="ECO:0000313" key="3">
    <source>
        <dbReference type="EMBL" id="RCU52953.1"/>
    </source>
</evidence>
<keyword evidence="4" id="KW-1185">Reference proteome</keyword>
<dbReference type="InterPro" id="IPR021908">
    <property type="entry name" value="YfbK_C"/>
</dbReference>
<dbReference type="OrthoDB" id="9805121at2"/>
<gene>
    <name evidence="3" type="ORF">DU002_01985</name>
</gene>
<name>A0A368NSN7_9GAMM</name>
<evidence type="ECO:0000313" key="4">
    <source>
        <dbReference type="Proteomes" id="UP000252558"/>
    </source>
</evidence>
<dbReference type="PANTHER" id="PTHR10579:SF43">
    <property type="entry name" value="ZINC FINGER (C3HC4-TYPE RING FINGER) FAMILY PROTEIN"/>
    <property type="match status" value="1"/>
</dbReference>
<comment type="caution">
    <text evidence="3">The sequence shown here is derived from an EMBL/GenBank/DDBJ whole genome shotgun (WGS) entry which is preliminary data.</text>
</comment>
<dbReference type="AlphaFoldDB" id="A0A368NSN7"/>
<evidence type="ECO:0000256" key="1">
    <source>
        <dbReference type="SAM" id="MobiDB-lite"/>
    </source>
</evidence>
<evidence type="ECO:0000259" key="2">
    <source>
        <dbReference type="PROSITE" id="PS50234"/>
    </source>
</evidence>
<dbReference type="InterPro" id="IPR051266">
    <property type="entry name" value="CLCR"/>
</dbReference>
<dbReference type="Gene3D" id="3.40.50.410">
    <property type="entry name" value="von Willebrand factor, type A domain"/>
    <property type="match status" value="1"/>
</dbReference>
<dbReference type="Pfam" id="PF12450">
    <property type="entry name" value="vWF_A"/>
    <property type="match status" value="1"/>
</dbReference>
<protein>
    <submittedName>
        <fullName evidence="3">VWA domain-containing protein</fullName>
    </submittedName>
</protein>
<dbReference type="Pfam" id="PF12034">
    <property type="entry name" value="YfbK_C"/>
    <property type="match status" value="1"/>
</dbReference>
<sequence length="492" mass="53773">MSIALVMPRPARQAPAEKNRENYQAYTSNPITKVLEQPVSTFSIDVDTSSYSNVRRILNQGALPNHHAVRVEEMVNYFSYDYPAPKSVEQPFTVSTEIAPSPWDNDRLLLQIGLKGYELSSNKALPPANLVFLVDVSGSMQSEAKLPLVKRSLRMLASQMRDVDTLSLVVYAGQAGTVLPPTAGDQKATIFQAIDQLEAGGSTNGEAGIMLAYQLAEDARVADGVNRIILCSDGDLNVGTTNIDALKQLVARKREDGISLTTLSFGHGNYNDELMEQIADVGNGNAAYIDTLLEAKKVLIDQMGGTLLTIAKDVKIQVEFNPSRVLEYRLIGYENRMLSNDEFNNDKVDAGDIGAGHTVTALYELTMVDAKQPSTDPLRYQNEHQPQPSKSEEIAFIKLRYKQPESKQSLLIERPVTADQIKNPAAVSNNFKLATAVAAFGQKLQGGKFIGDFDYDAILTLANPASETNATPLQSQFIELVELAKLNSESGV</sequence>
<dbReference type="InterPro" id="IPR002035">
    <property type="entry name" value="VWF_A"/>
</dbReference>
<dbReference type="InterPro" id="IPR036465">
    <property type="entry name" value="vWFA_dom_sf"/>
</dbReference>
<dbReference type="InterPro" id="IPR022156">
    <property type="entry name" value="Uncharacterised_YfbK_N"/>
</dbReference>
<dbReference type="Pfam" id="PF00092">
    <property type="entry name" value="VWA"/>
    <property type="match status" value="1"/>
</dbReference>
<accession>A0A368NSN7</accession>
<dbReference type="PROSITE" id="PS50234">
    <property type="entry name" value="VWFA"/>
    <property type="match status" value="1"/>
</dbReference>
<feature type="region of interest" description="Disordered" evidence="1">
    <location>
        <begin position="1"/>
        <end position="21"/>
    </location>
</feature>
<dbReference type="PANTHER" id="PTHR10579">
    <property type="entry name" value="CALCIUM-ACTIVATED CHLORIDE CHANNEL REGULATOR"/>
    <property type="match status" value="1"/>
</dbReference>
<dbReference type="CDD" id="cd01465">
    <property type="entry name" value="vWA_subgroup"/>
    <property type="match status" value="1"/>
</dbReference>
<feature type="domain" description="VWFA" evidence="2">
    <location>
        <begin position="129"/>
        <end position="307"/>
    </location>
</feature>
<organism evidence="3 4">
    <name type="scientific">Corallincola holothuriorum</name>
    <dbReference type="NCBI Taxonomy" id="2282215"/>
    <lineage>
        <taxon>Bacteria</taxon>
        <taxon>Pseudomonadati</taxon>
        <taxon>Pseudomonadota</taxon>
        <taxon>Gammaproteobacteria</taxon>
        <taxon>Alteromonadales</taxon>
        <taxon>Psychromonadaceae</taxon>
        <taxon>Corallincola</taxon>
    </lineage>
</organism>
<dbReference type="SMART" id="SM00327">
    <property type="entry name" value="VWA"/>
    <property type="match status" value="1"/>
</dbReference>
<dbReference type="SUPFAM" id="SSF53300">
    <property type="entry name" value="vWA-like"/>
    <property type="match status" value="1"/>
</dbReference>